<keyword evidence="5 11" id="KW-0812">Transmembrane</keyword>
<protein>
    <submittedName>
        <fullName evidence="13">Coiled-coil domain-containing protein 109A family</fullName>
    </submittedName>
</protein>
<organism evidence="13 14">
    <name type="scientific">Cajanus cajan</name>
    <name type="common">Pigeon pea</name>
    <name type="synonym">Cajanus indicus</name>
    <dbReference type="NCBI Taxonomy" id="3821"/>
    <lineage>
        <taxon>Eukaryota</taxon>
        <taxon>Viridiplantae</taxon>
        <taxon>Streptophyta</taxon>
        <taxon>Embryophyta</taxon>
        <taxon>Tracheophyta</taxon>
        <taxon>Spermatophyta</taxon>
        <taxon>Magnoliopsida</taxon>
        <taxon>eudicotyledons</taxon>
        <taxon>Gunneridae</taxon>
        <taxon>Pentapetalae</taxon>
        <taxon>rosids</taxon>
        <taxon>fabids</taxon>
        <taxon>Fabales</taxon>
        <taxon>Fabaceae</taxon>
        <taxon>Papilionoideae</taxon>
        <taxon>50 kb inversion clade</taxon>
        <taxon>NPAAA clade</taxon>
        <taxon>indigoferoid/millettioid clade</taxon>
        <taxon>Phaseoleae</taxon>
        <taxon>Cajanus</taxon>
    </lineage>
</organism>
<feature type="transmembrane region" description="Helical" evidence="11">
    <location>
        <begin position="218"/>
        <end position="238"/>
    </location>
</feature>
<comment type="subcellular location">
    <subcellularLocation>
        <location evidence="1">Membrane</location>
        <topology evidence="1">Multi-pass membrane protein</topology>
    </subcellularLocation>
</comment>
<evidence type="ECO:0000256" key="2">
    <source>
        <dbReference type="ARBA" id="ARBA00005653"/>
    </source>
</evidence>
<name>A0A151R0A3_CAJCA</name>
<evidence type="ECO:0000256" key="6">
    <source>
        <dbReference type="ARBA" id="ARBA00022837"/>
    </source>
</evidence>
<evidence type="ECO:0000256" key="5">
    <source>
        <dbReference type="ARBA" id="ARBA00022692"/>
    </source>
</evidence>
<evidence type="ECO:0000256" key="4">
    <source>
        <dbReference type="ARBA" id="ARBA00022568"/>
    </source>
</evidence>
<dbReference type="InterPro" id="IPR039055">
    <property type="entry name" value="MCU_fam"/>
</dbReference>
<dbReference type="GO" id="GO:0036444">
    <property type="term" value="P:calcium import into the mitochondrion"/>
    <property type="evidence" value="ECO:0007669"/>
    <property type="project" value="TreeGrafter"/>
</dbReference>
<keyword evidence="6" id="KW-0106">Calcium</keyword>
<evidence type="ECO:0000256" key="11">
    <source>
        <dbReference type="SAM" id="Phobius"/>
    </source>
</evidence>
<accession>A0A151R0A3</accession>
<keyword evidence="14" id="KW-1185">Reference proteome</keyword>
<comment type="similarity">
    <text evidence="2">Belongs to the MCU (TC 1.A.77) family.</text>
</comment>
<gene>
    <name evidence="13" type="ORF">KK1_042906</name>
</gene>
<evidence type="ECO:0000256" key="8">
    <source>
        <dbReference type="ARBA" id="ARBA00023065"/>
    </source>
</evidence>
<keyword evidence="7 11" id="KW-1133">Transmembrane helix</keyword>
<evidence type="ECO:0000259" key="12">
    <source>
        <dbReference type="Pfam" id="PF04678"/>
    </source>
</evidence>
<evidence type="ECO:0000256" key="3">
    <source>
        <dbReference type="ARBA" id="ARBA00022448"/>
    </source>
</evidence>
<dbReference type="GO" id="GO:1990246">
    <property type="term" value="C:uniplex complex"/>
    <property type="evidence" value="ECO:0007669"/>
    <property type="project" value="TreeGrafter"/>
</dbReference>
<keyword evidence="3" id="KW-0813">Transport</keyword>
<evidence type="ECO:0000313" key="14">
    <source>
        <dbReference type="Proteomes" id="UP000075243"/>
    </source>
</evidence>
<dbReference type="OMA" id="EIMQMPV"/>
<sequence length="331" mass="37822">MAFKKTLAQRLLNITKISTNYRISASSSLRSPIPTKPDIAPDPGDGGIFRRFLHKRAVFRPELRPPATDDLLQRLREMDIARSRIRLDGLAPPESGGVAVEDVRKVLRAAQIEAVKSKLRRIPQSCITYSELVRLCSENCSDEDQAMNVAKMLDDSASVIIIGDVVFLRPEQVAKTIQALFPIPGSKVHESVRKELEEMEKKKTTIDNKASKLVRRELWAGLGFLMVQTVAFMRLTFWELSWDVMEPICFYVTSMYFMAGYTFFLRTSKEPCFEGFYQSRFSTHQKRLMKLHNFDIARYNELRASAPPLPPSPEFDSSNMGHILDQFHTKL</sequence>
<keyword evidence="10" id="KW-0175">Coiled coil</keyword>
<dbReference type="PANTHER" id="PTHR13462">
    <property type="entry name" value="CALCIUM UNIPORTER PROTEIN, MITOCHONDRIAL"/>
    <property type="match status" value="1"/>
</dbReference>
<evidence type="ECO:0000256" key="7">
    <source>
        <dbReference type="ARBA" id="ARBA00022989"/>
    </source>
</evidence>
<dbReference type="InterPro" id="IPR006769">
    <property type="entry name" value="MCU_C"/>
</dbReference>
<dbReference type="Proteomes" id="UP000075243">
    <property type="component" value="Unassembled WGS sequence"/>
</dbReference>
<dbReference type="GO" id="GO:0015292">
    <property type="term" value="F:uniporter activity"/>
    <property type="evidence" value="ECO:0007669"/>
    <property type="project" value="TreeGrafter"/>
</dbReference>
<dbReference type="STRING" id="3821.A0A151R0A3"/>
<evidence type="ECO:0000256" key="9">
    <source>
        <dbReference type="ARBA" id="ARBA00023136"/>
    </source>
</evidence>
<dbReference type="Pfam" id="PF04678">
    <property type="entry name" value="MCU"/>
    <property type="match status" value="1"/>
</dbReference>
<keyword evidence="9 11" id="KW-0472">Membrane</keyword>
<dbReference type="GO" id="GO:0005262">
    <property type="term" value="F:calcium channel activity"/>
    <property type="evidence" value="ECO:0007669"/>
    <property type="project" value="TreeGrafter"/>
</dbReference>
<evidence type="ECO:0000256" key="10">
    <source>
        <dbReference type="SAM" id="Coils"/>
    </source>
</evidence>
<dbReference type="OrthoDB" id="278338at2759"/>
<reference evidence="13" key="1">
    <citation type="journal article" date="2012" name="Nat. Biotechnol.">
        <title>Draft genome sequence of pigeonpea (Cajanus cajan), an orphan legume crop of resource-poor farmers.</title>
        <authorList>
            <person name="Varshney R.K."/>
            <person name="Chen W."/>
            <person name="Li Y."/>
            <person name="Bharti A.K."/>
            <person name="Saxena R.K."/>
            <person name="Schlueter J.A."/>
            <person name="Donoghue M.T."/>
            <person name="Azam S."/>
            <person name="Fan G."/>
            <person name="Whaley A.M."/>
            <person name="Farmer A.D."/>
            <person name="Sheridan J."/>
            <person name="Iwata A."/>
            <person name="Tuteja R."/>
            <person name="Penmetsa R.V."/>
            <person name="Wu W."/>
            <person name="Upadhyaya H.D."/>
            <person name="Yang S.P."/>
            <person name="Shah T."/>
            <person name="Saxena K.B."/>
            <person name="Michael T."/>
            <person name="McCombie W.R."/>
            <person name="Yang B."/>
            <person name="Zhang G."/>
            <person name="Yang H."/>
            <person name="Wang J."/>
            <person name="Spillane C."/>
            <person name="Cook D.R."/>
            <person name="May G.D."/>
            <person name="Xu X."/>
            <person name="Jackson S.A."/>
        </authorList>
    </citation>
    <scope>NUCLEOTIDE SEQUENCE [LARGE SCALE GENOMIC DNA]</scope>
</reference>
<dbReference type="PANTHER" id="PTHR13462:SF31">
    <property type="entry name" value="CALCIUM UNIPORTER PROTEIN 1, MITOCHONDRIAL"/>
    <property type="match status" value="1"/>
</dbReference>
<evidence type="ECO:0000256" key="1">
    <source>
        <dbReference type="ARBA" id="ARBA00004141"/>
    </source>
</evidence>
<dbReference type="AlphaFoldDB" id="A0A151R0A3"/>
<dbReference type="Gramene" id="C.cajan_44313.t">
    <property type="protein sequence ID" value="C.cajan_44313.t"/>
    <property type="gene ID" value="C.cajan_44313"/>
</dbReference>
<dbReference type="EMBL" id="KQ484283">
    <property type="protein sequence ID" value="KYP36004.1"/>
    <property type="molecule type" value="Genomic_DNA"/>
</dbReference>
<evidence type="ECO:0000313" key="13">
    <source>
        <dbReference type="EMBL" id="KYP36004.1"/>
    </source>
</evidence>
<dbReference type="GO" id="GO:0051560">
    <property type="term" value="P:mitochondrial calcium ion homeostasis"/>
    <property type="evidence" value="ECO:0007669"/>
    <property type="project" value="InterPro"/>
</dbReference>
<feature type="transmembrane region" description="Helical" evidence="11">
    <location>
        <begin position="244"/>
        <end position="264"/>
    </location>
</feature>
<feature type="coiled-coil region" evidence="10">
    <location>
        <begin position="189"/>
        <end position="216"/>
    </location>
</feature>
<proteinExistence type="inferred from homology"/>
<keyword evidence="8" id="KW-0406">Ion transport</keyword>
<feature type="domain" description="Calcium uniporter protein C-terminal" evidence="12">
    <location>
        <begin position="143"/>
        <end position="302"/>
    </location>
</feature>
<keyword evidence="4" id="KW-0109">Calcium transport</keyword>